<dbReference type="OrthoDB" id="10029320at2759"/>
<keyword evidence="4 9" id="KW-0349">Heme</keyword>
<evidence type="ECO:0000313" key="13">
    <source>
        <dbReference type="Proteomes" id="UP000605986"/>
    </source>
</evidence>
<keyword evidence="8 10" id="KW-0503">Monooxygenase</keyword>
<evidence type="ECO:0000256" key="3">
    <source>
        <dbReference type="ARBA" id="ARBA00010617"/>
    </source>
</evidence>
<evidence type="ECO:0000256" key="6">
    <source>
        <dbReference type="ARBA" id="ARBA00023002"/>
    </source>
</evidence>
<evidence type="ECO:0000256" key="11">
    <source>
        <dbReference type="SAM" id="Phobius"/>
    </source>
</evidence>
<proteinExistence type="inferred from homology"/>
<evidence type="ECO:0000313" key="12">
    <source>
        <dbReference type="EMBL" id="KAF4446172.1"/>
    </source>
</evidence>
<evidence type="ECO:0000256" key="1">
    <source>
        <dbReference type="ARBA" id="ARBA00001971"/>
    </source>
</evidence>
<protein>
    <submittedName>
        <fullName evidence="12">Cytochrome p450</fullName>
    </submittedName>
</protein>
<name>A0A8H4K9C9_9HYPO</name>
<evidence type="ECO:0000256" key="4">
    <source>
        <dbReference type="ARBA" id="ARBA00022617"/>
    </source>
</evidence>
<dbReference type="InterPro" id="IPR050121">
    <property type="entry name" value="Cytochrome_P450_monoxygenase"/>
</dbReference>
<keyword evidence="13" id="KW-1185">Reference proteome</keyword>
<gene>
    <name evidence="12" type="ORF">F53441_10148</name>
</gene>
<keyword evidence="7 9" id="KW-0408">Iron</keyword>
<dbReference type="InterPro" id="IPR001128">
    <property type="entry name" value="Cyt_P450"/>
</dbReference>
<comment type="caution">
    <text evidence="12">The sequence shown here is derived from an EMBL/GenBank/DDBJ whole genome shotgun (WGS) entry which is preliminary data.</text>
</comment>
<keyword evidence="11" id="KW-0812">Transmembrane</keyword>
<dbReference type="InterPro" id="IPR017972">
    <property type="entry name" value="Cyt_P450_CS"/>
</dbReference>
<dbReference type="Pfam" id="PF00067">
    <property type="entry name" value="p450"/>
    <property type="match status" value="1"/>
</dbReference>
<dbReference type="GO" id="GO:0016705">
    <property type="term" value="F:oxidoreductase activity, acting on paired donors, with incorporation or reduction of molecular oxygen"/>
    <property type="evidence" value="ECO:0007669"/>
    <property type="project" value="InterPro"/>
</dbReference>
<dbReference type="Proteomes" id="UP000605986">
    <property type="component" value="Unassembled WGS sequence"/>
</dbReference>
<comment type="pathway">
    <text evidence="2">Secondary metabolite biosynthesis.</text>
</comment>
<dbReference type="AlphaFoldDB" id="A0A8H4K9C9"/>
<dbReference type="InterPro" id="IPR002403">
    <property type="entry name" value="Cyt_P450_E_grp-IV"/>
</dbReference>
<dbReference type="SUPFAM" id="SSF48264">
    <property type="entry name" value="Cytochrome P450"/>
    <property type="match status" value="1"/>
</dbReference>
<dbReference type="GO" id="GO:0020037">
    <property type="term" value="F:heme binding"/>
    <property type="evidence" value="ECO:0007669"/>
    <property type="project" value="InterPro"/>
</dbReference>
<dbReference type="Gene3D" id="1.10.630.10">
    <property type="entry name" value="Cytochrome P450"/>
    <property type="match status" value="1"/>
</dbReference>
<keyword evidence="11" id="KW-0472">Membrane</keyword>
<evidence type="ECO:0000256" key="10">
    <source>
        <dbReference type="RuleBase" id="RU000461"/>
    </source>
</evidence>
<keyword evidence="11" id="KW-1133">Transmembrane helix</keyword>
<dbReference type="PRINTS" id="PR00465">
    <property type="entry name" value="EP450IV"/>
</dbReference>
<feature type="transmembrane region" description="Helical" evidence="11">
    <location>
        <begin position="12"/>
        <end position="30"/>
    </location>
</feature>
<dbReference type="InterPro" id="IPR036396">
    <property type="entry name" value="Cyt_P450_sf"/>
</dbReference>
<comment type="similarity">
    <text evidence="3 10">Belongs to the cytochrome P450 family.</text>
</comment>
<evidence type="ECO:0000256" key="2">
    <source>
        <dbReference type="ARBA" id="ARBA00005179"/>
    </source>
</evidence>
<dbReference type="PANTHER" id="PTHR24305">
    <property type="entry name" value="CYTOCHROME P450"/>
    <property type="match status" value="1"/>
</dbReference>
<evidence type="ECO:0000256" key="8">
    <source>
        <dbReference type="ARBA" id="ARBA00023033"/>
    </source>
</evidence>
<evidence type="ECO:0000256" key="7">
    <source>
        <dbReference type="ARBA" id="ARBA00023004"/>
    </source>
</evidence>
<dbReference type="GO" id="GO:0004497">
    <property type="term" value="F:monooxygenase activity"/>
    <property type="evidence" value="ECO:0007669"/>
    <property type="project" value="UniProtKB-KW"/>
</dbReference>
<organism evidence="12 13">
    <name type="scientific">Fusarium austroafricanum</name>
    <dbReference type="NCBI Taxonomy" id="2364996"/>
    <lineage>
        <taxon>Eukaryota</taxon>
        <taxon>Fungi</taxon>
        <taxon>Dikarya</taxon>
        <taxon>Ascomycota</taxon>
        <taxon>Pezizomycotina</taxon>
        <taxon>Sordariomycetes</taxon>
        <taxon>Hypocreomycetidae</taxon>
        <taxon>Hypocreales</taxon>
        <taxon>Nectriaceae</taxon>
        <taxon>Fusarium</taxon>
        <taxon>Fusarium concolor species complex</taxon>
    </lineage>
</organism>
<dbReference type="PANTHER" id="PTHR24305:SF107">
    <property type="entry name" value="P450, PUTATIVE (EUROFUNG)-RELATED"/>
    <property type="match status" value="1"/>
</dbReference>
<dbReference type="PROSITE" id="PS50096">
    <property type="entry name" value="IQ"/>
    <property type="match status" value="1"/>
</dbReference>
<keyword evidence="5 9" id="KW-0479">Metal-binding</keyword>
<comment type="cofactor">
    <cofactor evidence="1 9">
        <name>heme</name>
        <dbReference type="ChEBI" id="CHEBI:30413"/>
    </cofactor>
</comment>
<evidence type="ECO:0000256" key="9">
    <source>
        <dbReference type="PIRSR" id="PIRSR602403-1"/>
    </source>
</evidence>
<evidence type="ECO:0000256" key="5">
    <source>
        <dbReference type="ARBA" id="ARBA00022723"/>
    </source>
</evidence>
<sequence>MATFSLQRPGLALFVASSAILIIAVIYRGYRTRRFYRNLPGPPHSWIFGHLKVVRKITALLPPNPHPQLIYTEVVYRYSINGIFYLDLWPIGPGFVIITDLKILGQSSLPKPLPVHPITAVHVEPMFGESSIATFNGPVWNRMSAILSPVFSASYIRGMTRNMVDECLQWRQRLNELAATGETFSMEELVAKLAYGIISTATLAHPQRPQTSECQDLVDLRNLVNLAREESDIRVAYNLMIQIPRWWRRRQIVERLESSIRKKINERLDEILEETTVPSRQNPRSVLDLLLGEHVEALVGKDDRRWNTRVQLSKVDEKRIFANIRTMLLGGHSTATNTLSFLFMLLTKEPHVVEKMHQEHVEQLGNPPEAALLNNPEMLQMLPYTEAVLKEAMRLYPPGSDLKQGPPGTTVTAHDGRRLPIDNNLIFTISAHSIHYDPSIYPDPTAFRPERWLGPDKVDSKYLRPFGGDGRSCPGKNMAMNMLKMIVVMTIGDYTFDFWGYRISAAWVGGEAEGWDDDDC</sequence>
<dbReference type="PRINTS" id="PR00385">
    <property type="entry name" value="P450"/>
</dbReference>
<dbReference type="GO" id="GO:0005506">
    <property type="term" value="F:iron ion binding"/>
    <property type="evidence" value="ECO:0007669"/>
    <property type="project" value="InterPro"/>
</dbReference>
<feature type="binding site" description="axial binding residue" evidence="9">
    <location>
        <position position="473"/>
    </location>
    <ligand>
        <name>heme</name>
        <dbReference type="ChEBI" id="CHEBI:30413"/>
    </ligand>
    <ligandPart>
        <name>Fe</name>
        <dbReference type="ChEBI" id="CHEBI:18248"/>
    </ligandPart>
</feature>
<reference evidence="12" key="1">
    <citation type="submission" date="2020-01" db="EMBL/GenBank/DDBJ databases">
        <title>Identification and distribution of gene clusters putatively required for synthesis of sphingolipid metabolism inhibitors in phylogenetically diverse species of the filamentous fungus Fusarium.</title>
        <authorList>
            <person name="Kim H.-S."/>
            <person name="Busman M."/>
            <person name="Brown D.W."/>
            <person name="Divon H."/>
            <person name="Uhlig S."/>
            <person name="Proctor R.H."/>
        </authorList>
    </citation>
    <scope>NUCLEOTIDE SEQUENCE</scope>
    <source>
        <strain evidence="12">NRRL 53441</strain>
    </source>
</reference>
<keyword evidence="6 10" id="KW-0560">Oxidoreductase</keyword>
<dbReference type="EMBL" id="JAADJG010000472">
    <property type="protein sequence ID" value="KAF4446172.1"/>
    <property type="molecule type" value="Genomic_DNA"/>
</dbReference>
<accession>A0A8H4K9C9</accession>
<dbReference type="PROSITE" id="PS00086">
    <property type="entry name" value="CYTOCHROME_P450"/>
    <property type="match status" value="1"/>
</dbReference>